<dbReference type="Gene3D" id="3.20.20.10">
    <property type="entry name" value="Alanine racemase"/>
    <property type="match status" value="1"/>
</dbReference>
<dbReference type="InterPro" id="IPR009006">
    <property type="entry name" value="Ala_racemase/Decarboxylase_C"/>
</dbReference>
<dbReference type="EC" id="5.1.1.1" evidence="4"/>
<dbReference type="PANTHER" id="PTHR30511">
    <property type="entry name" value="ALANINE RACEMASE"/>
    <property type="match status" value="1"/>
</dbReference>
<feature type="active site" description="Proton acceptor; specific for L-alanine" evidence="4">
    <location>
        <position position="284"/>
    </location>
</feature>
<dbReference type="PANTHER" id="PTHR30511:SF0">
    <property type="entry name" value="ALANINE RACEMASE, CATABOLIC-RELATED"/>
    <property type="match status" value="1"/>
</dbReference>
<evidence type="ECO:0000256" key="3">
    <source>
        <dbReference type="ARBA" id="ARBA00023235"/>
    </source>
</evidence>
<evidence type="ECO:0000313" key="7">
    <source>
        <dbReference type="Proteomes" id="UP001595699"/>
    </source>
</evidence>
<dbReference type="EMBL" id="JBHRZH010000005">
    <property type="protein sequence ID" value="MFC3760254.1"/>
    <property type="molecule type" value="Genomic_DNA"/>
</dbReference>
<evidence type="ECO:0000256" key="4">
    <source>
        <dbReference type="HAMAP-Rule" id="MF_01201"/>
    </source>
</evidence>
<dbReference type="Gene3D" id="2.40.37.10">
    <property type="entry name" value="Lyase, Ornithine Decarboxylase, Chain A, domain 1"/>
    <property type="match status" value="1"/>
</dbReference>
<comment type="cofactor">
    <cofactor evidence="1 4">
        <name>pyridoxal 5'-phosphate</name>
        <dbReference type="ChEBI" id="CHEBI:597326"/>
    </cofactor>
</comment>
<dbReference type="InterPro" id="IPR011079">
    <property type="entry name" value="Ala_racemase_C"/>
</dbReference>
<organism evidence="6 7">
    <name type="scientific">Tenggerimyces flavus</name>
    <dbReference type="NCBI Taxonomy" id="1708749"/>
    <lineage>
        <taxon>Bacteria</taxon>
        <taxon>Bacillati</taxon>
        <taxon>Actinomycetota</taxon>
        <taxon>Actinomycetes</taxon>
        <taxon>Propionibacteriales</taxon>
        <taxon>Nocardioidaceae</taxon>
        <taxon>Tenggerimyces</taxon>
    </lineage>
</organism>
<dbReference type="InterPro" id="IPR029066">
    <property type="entry name" value="PLP-binding_barrel"/>
</dbReference>
<evidence type="ECO:0000256" key="2">
    <source>
        <dbReference type="ARBA" id="ARBA00022898"/>
    </source>
</evidence>
<feature type="binding site" evidence="4">
    <location>
        <position position="156"/>
    </location>
    <ligand>
        <name>substrate</name>
    </ligand>
</feature>
<comment type="similarity">
    <text evidence="4">Belongs to the alanine racemase family.</text>
</comment>
<feature type="modified residue" description="N6-(pyridoxal phosphate)lysine" evidence="4">
    <location>
        <position position="42"/>
    </location>
</feature>
<reference evidence="7" key="1">
    <citation type="journal article" date="2019" name="Int. J. Syst. Evol. Microbiol.">
        <title>The Global Catalogue of Microorganisms (GCM) 10K type strain sequencing project: providing services to taxonomists for standard genome sequencing and annotation.</title>
        <authorList>
            <consortium name="The Broad Institute Genomics Platform"/>
            <consortium name="The Broad Institute Genome Sequencing Center for Infectious Disease"/>
            <person name="Wu L."/>
            <person name="Ma J."/>
        </authorList>
    </citation>
    <scope>NUCLEOTIDE SEQUENCE [LARGE SCALE GENOMIC DNA]</scope>
    <source>
        <strain evidence="7">CGMCC 4.7241</strain>
    </source>
</reference>
<keyword evidence="2 4" id="KW-0663">Pyridoxal phosphate</keyword>
<dbReference type="PRINTS" id="PR00992">
    <property type="entry name" value="ALARACEMASE"/>
</dbReference>
<sequence>MSVLLAPRGTQSAELTVDLGAIAENTSTFAARTSAAVMAVVKADGFGHGAADVARTALANGATRLGVTNVDEALALRDEGIDAPILSWLNAVDADFGAAGLAGVELAVPSREHLDAIAGGLGRGHPRPNLWDEGAPDPTRSPGAYVHLHLDTGLARDGAEPEAWSDLCRAARRAELDRTLQVVGVMGHLSHADVPGDSANSTARTRFAWGLQTARAAGLRPRWRHLAATAATLTDPLAHHTLCRIGAGLVGIDPSRTTRLRPAMTLQAPVVTVRRVRAGTPVGYGHTWTAPAATYLGLLPLGYADGLPLSASGTAHVALRGRRHPVVGRISMDQLVVDLGDDPVLPGEVATVFGPGDAGEPTVAEWATWAGTIEHEIVTRIGSRVRRRVA</sequence>
<keyword evidence="7" id="KW-1185">Reference proteome</keyword>
<dbReference type="HAMAP" id="MF_01201">
    <property type="entry name" value="Ala_racemase"/>
    <property type="match status" value="1"/>
</dbReference>
<dbReference type="SUPFAM" id="SSF51419">
    <property type="entry name" value="PLP-binding barrel"/>
    <property type="match status" value="1"/>
</dbReference>
<name>A0ABV7Y881_9ACTN</name>
<evidence type="ECO:0000256" key="1">
    <source>
        <dbReference type="ARBA" id="ARBA00001933"/>
    </source>
</evidence>
<dbReference type="Proteomes" id="UP001595699">
    <property type="component" value="Unassembled WGS sequence"/>
</dbReference>
<evidence type="ECO:0000313" key="6">
    <source>
        <dbReference type="EMBL" id="MFC3760254.1"/>
    </source>
</evidence>
<dbReference type="NCBIfam" id="TIGR00492">
    <property type="entry name" value="alr"/>
    <property type="match status" value="1"/>
</dbReference>
<evidence type="ECO:0000259" key="5">
    <source>
        <dbReference type="SMART" id="SM01005"/>
    </source>
</evidence>
<dbReference type="RefSeq" id="WP_205122684.1">
    <property type="nucleotide sequence ID" value="NZ_JAFBCM010000001.1"/>
</dbReference>
<dbReference type="InterPro" id="IPR001608">
    <property type="entry name" value="Ala_racemase_N"/>
</dbReference>
<comment type="function">
    <text evidence="4">Catalyzes the interconversion of L-alanine and D-alanine. May also act on other amino acids.</text>
</comment>
<dbReference type="Pfam" id="PF00842">
    <property type="entry name" value="Ala_racemase_C"/>
    <property type="match status" value="1"/>
</dbReference>
<dbReference type="CDD" id="cd00430">
    <property type="entry name" value="PLPDE_III_AR"/>
    <property type="match status" value="1"/>
</dbReference>
<feature type="domain" description="Alanine racemase C-terminal" evidence="5">
    <location>
        <begin position="263"/>
        <end position="390"/>
    </location>
</feature>
<gene>
    <name evidence="6" type="primary">alr</name>
    <name evidence="6" type="ORF">ACFOUW_05355</name>
</gene>
<proteinExistence type="inferred from homology"/>
<feature type="binding site" evidence="4">
    <location>
        <position position="332"/>
    </location>
    <ligand>
        <name>substrate</name>
    </ligand>
</feature>
<comment type="pathway">
    <text evidence="4">Amino-acid biosynthesis; D-alanine biosynthesis; D-alanine from L-alanine: step 1/1.</text>
</comment>
<accession>A0ABV7Y881</accession>
<dbReference type="InterPro" id="IPR000821">
    <property type="entry name" value="Ala_racemase"/>
</dbReference>
<dbReference type="SMART" id="SM01005">
    <property type="entry name" value="Ala_racemase_C"/>
    <property type="match status" value="1"/>
</dbReference>
<protein>
    <recommendedName>
        <fullName evidence="4">Alanine racemase</fullName>
        <ecNumber evidence="4">5.1.1.1</ecNumber>
    </recommendedName>
</protein>
<comment type="catalytic activity">
    <reaction evidence="4">
        <text>L-alanine = D-alanine</text>
        <dbReference type="Rhea" id="RHEA:20249"/>
        <dbReference type="ChEBI" id="CHEBI:57416"/>
        <dbReference type="ChEBI" id="CHEBI:57972"/>
        <dbReference type="EC" id="5.1.1.1"/>
    </reaction>
</comment>
<keyword evidence="3 4" id="KW-0413">Isomerase</keyword>
<dbReference type="GO" id="GO:0008784">
    <property type="term" value="F:alanine racemase activity"/>
    <property type="evidence" value="ECO:0007669"/>
    <property type="project" value="UniProtKB-EC"/>
</dbReference>
<comment type="caution">
    <text evidence="6">The sequence shown here is derived from an EMBL/GenBank/DDBJ whole genome shotgun (WGS) entry which is preliminary data.</text>
</comment>
<dbReference type="Pfam" id="PF01168">
    <property type="entry name" value="Ala_racemase_N"/>
    <property type="match status" value="1"/>
</dbReference>
<feature type="active site" description="Proton acceptor; specific for D-alanine" evidence="4">
    <location>
        <position position="42"/>
    </location>
</feature>
<dbReference type="SUPFAM" id="SSF50621">
    <property type="entry name" value="Alanine racemase C-terminal domain-like"/>
    <property type="match status" value="1"/>
</dbReference>